<dbReference type="VEuPathDB" id="TriTrypDB:Lsey_0064_0010"/>
<dbReference type="OMA" id="YHCVHEA"/>
<dbReference type="OrthoDB" id="2163268at2759"/>
<gene>
    <name evidence="2" type="ORF">ABL78_2859</name>
</gene>
<feature type="compositionally biased region" description="Basic and acidic residues" evidence="1">
    <location>
        <begin position="429"/>
        <end position="439"/>
    </location>
</feature>
<protein>
    <recommendedName>
        <fullName evidence="4">Leucine-rich repeat protein</fullName>
    </recommendedName>
</protein>
<name>A0A0N1PE62_LEPSE</name>
<keyword evidence="3" id="KW-1185">Reference proteome</keyword>
<evidence type="ECO:0008006" key="4">
    <source>
        <dbReference type="Google" id="ProtNLM"/>
    </source>
</evidence>
<feature type="region of interest" description="Disordered" evidence="1">
    <location>
        <begin position="329"/>
        <end position="348"/>
    </location>
</feature>
<comment type="caution">
    <text evidence="2">The sequence shown here is derived from an EMBL/GenBank/DDBJ whole genome shotgun (WGS) entry which is preliminary data.</text>
</comment>
<dbReference type="InterPro" id="IPR032675">
    <property type="entry name" value="LRR_dom_sf"/>
</dbReference>
<sequence>MIPADCSASSTSTTAFPLQHFTEAHLSGYQLGDEALTKPFQLLPDQPPSNALYFIGRDTALSVLDLSYNRLTPAIIKPLLETIATLPMLTVLRLSGNLLGSAAQPSSTGTATLLTAHGEGDNGDALSLLKESPSNETFDCLPAPAAQLGRWLATSPPLQELCLYQCGLNDRDVHALLRGLVRQGDATLSSPSPLATLQLAGNPACTWHSVRMVLELVKDLGNKSLCVVELESAPPGTAVRFEYACTPDGHFRSGKTTIPALDEKQGDKVGVPVQESMLKELSPGQVTRFRSRRRHLRSELDGTHVLLPALMSELHAILSARRAAAAAAADSSTSVDSPPRNEAAPQAVQAMDAETEIANDNGSNGDTMGDAAVDEVDPRVEDASAAGETLETEEAHGTPDSTADAATGKLPSRRTAPPPFLSSVPRRQTPQERRAARFEAPERIARVMAEARAYRHHIHPLQVDTRTPPCADVHTHSTSSLYGSESAAATWYAQEGFILRPNGISKVLVAPVLPGSAAERRNVTLEEMEDRRLQACWCTPHNATSAANYAGTLHYHCLREGEAVRHRGGDAVAAVNSRRAQERKKAAAAVGAKQLPPIAAAEPSAADAGSPLQGGDGSAPRAYLACCGTGHSCLSTSVAMYSPLHAQRMRNILMTQSMKRMPSSAPAMPAGGARPVSSRERVTDRLNTVGRRPVHARGSSAPASSSRASGGVGQRLTEAMLRGGERAVHTTSSGHSAALNYSPVTFFSSPHVPCAAGIQVEESMGGV</sequence>
<dbReference type="SUPFAM" id="SSF52047">
    <property type="entry name" value="RNI-like"/>
    <property type="match status" value="1"/>
</dbReference>
<dbReference type="Proteomes" id="UP000038009">
    <property type="component" value="Unassembled WGS sequence"/>
</dbReference>
<evidence type="ECO:0000313" key="2">
    <source>
        <dbReference type="EMBL" id="KPI88033.1"/>
    </source>
</evidence>
<organism evidence="2 3">
    <name type="scientific">Leptomonas seymouri</name>
    <dbReference type="NCBI Taxonomy" id="5684"/>
    <lineage>
        <taxon>Eukaryota</taxon>
        <taxon>Discoba</taxon>
        <taxon>Euglenozoa</taxon>
        <taxon>Kinetoplastea</taxon>
        <taxon>Metakinetoplastina</taxon>
        <taxon>Trypanosomatida</taxon>
        <taxon>Trypanosomatidae</taxon>
        <taxon>Leishmaniinae</taxon>
        <taxon>Leptomonas</taxon>
    </lineage>
</organism>
<feature type="compositionally biased region" description="Low complexity" evidence="1">
    <location>
        <begin position="662"/>
        <end position="675"/>
    </location>
</feature>
<proteinExistence type="predicted"/>
<evidence type="ECO:0000313" key="3">
    <source>
        <dbReference type="Proteomes" id="UP000038009"/>
    </source>
</evidence>
<feature type="region of interest" description="Disordered" evidence="1">
    <location>
        <begin position="662"/>
        <end position="681"/>
    </location>
</feature>
<evidence type="ECO:0000256" key="1">
    <source>
        <dbReference type="SAM" id="MobiDB-lite"/>
    </source>
</evidence>
<accession>A0A0N1PE62</accession>
<feature type="compositionally biased region" description="Low complexity" evidence="1">
    <location>
        <begin position="696"/>
        <end position="709"/>
    </location>
</feature>
<dbReference type="AlphaFoldDB" id="A0A0N1PE62"/>
<feature type="region of interest" description="Disordered" evidence="1">
    <location>
        <begin position="691"/>
        <end position="713"/>
    </location>
</feature>
<dbReference type="Gene3D" id="3.80.10.10">
    <property type="entry name" value="Ribonuclease Inhibitor"/>
    <property type="match status" value="1"/>
</dbReference>
<feature type="region of interest" description="Disordered" evidence="1">
    <location>
        <begin position="380"/>
        <end position="439"/>
    </location>
</feature>
<reference evidence="2 3" key="1">
    <citation type="journal article" date="2015" name="PLoS Pathog.">
        <title>Leptomonas seymouri: Adaptations to the Dixenous Life Cycle Analyzed by Genome Sequencing, Transcriptome Profiling and Co-infection with Leishmania donovani.</title>
        <authorList>
            <person name="Kraeva N."/>
            <person name="Butenko A."/>
            <person name="Hlavacova J."/>
            <person name="Kostygov A."/>
            <person name="Myskova J."/>
            <person name="Grybchuk D."/>
            <person name="Lestinova T."/>
            <person name="Votypka J."/>
            <person name="Volf P."/>
            <person name="Opperdoes F."/>
            <person name="Flegontov P."/>
            <person name="Lukes J."/>
            <person name="Yurchenko V."/>
        </authorList>
    </citation>
    <scope>NUCLEOTIDE SEQUENCE [LARGE SCALE GENOMIC DNA]</scope>
    <source>
        <strain evidence="2 3">ATCC 30220</strain>
    </source>
</reference>
<dbReference type="EMBL" id="LJSK01000064">
    <property type="protein sequence ID" value="KPI88033.1"/>
    <property type="molecule type" value="Genomic_DNA"/>
</dbReference>